<proteinExistence type="predicted"/>
<organism evidence="3 4">
    <name type="scientific">Candidatus Aphodoplasma excrementigallinarum</name>
    <dbReference type="NCBI Taxonomy" id="2840673"/>
    <lineage>
        <taxon>Bacteria</taxon>
        <taxon>Bacillati</taxon>
        <taxon>Bacillota</taxon>
        <taxon>Clostridia</taxon>
        <taxon>Eubacteriales</taxon>
        <taxon>Candidatus Aphodoplasma</taxon>
    </lineage>
</organism>
<protein>
    <submittedName>
        <fullName evidence="3">Zinc-ribbon domain containing protein</fullName>
    </submittedName>
</protein>
<reference evidence="3" key="1">
    <citation type="submission" date="2020-10" db="EMBL/GenBank/DDBJ databases">
        <authorList>
            <person name="Gilroy R."/>
        </authorList>
    </citation>
    <scope>NUCLEOTIDE SEQUENCE</scope>
    <source>
        <strain evidence="3">4920</strain>
    </source>
</reference>
<dbReference type="Proteomes" id="UP000886743">
    <property type="component" value="Unassembled WGS sequence"/>
</dbReference>
<dbReference type="InterPro" id="IPR026363">
    <property type="entry name" value="CxxC-x17-CxxC_dom"/>
</dbReference>
<feature type="domain" description="CxxC-x17-CxxC" evidence="2">
    <location>
        <begin position="53"/>
        <end position="89"/>
    </location>
</feature>
<sequence length="89" mass="10188">MYEDKTLICKDCGNEFVFTAGEQEFYAEKGFENEPQRCKDCRAARKAAIRASREMHDVICADCGAPTQVPFKPKDDRPVYCSACFENHR</sequence>
<evidence type="ECO:0000259" key="2">
    <source>
        <dbReference type="Pfam" id="PF23477"/>
    </source>
</evidence>
<comment type="caution">
    <text evidence="3">The sequence shown here is derived from an EMBL/GenBank/DDBJ whole genome shotgun (WGS) entry which is preliminary data.</text>
</comment>
<dbReference type="Pfam" id="PF13451">
    <property type="entry name" value="zf_Tbcl"/>
    <property type="match status" value="1"/>
</dbReference>
<dbReference type="AlphaFoldDB" id="A0A9D1NG81"/>
<dbReference type="InterPro" id="IPR025306">
    <property type="entry name" value="Zn-bnd_dom_prob"/>
</dbReference>
<evidence type="ECO:0000313" key="3">
    <source>
        <dbReference type="EMBL" id="HIV02579.1"/>
    </source>
</evidence>
<reference evidence="3" key="2">
    <citation type="journal article" date="2021" name="PeerJ">
        <title>Extensive microbial diversity within the chicken gut microbiome revealed by metagenomics and culture.</title>
        <authorList>
            <person name="Gilroy R."/>
            <person name="Ravi A."/>
            <person name="Getino M."/>
            <person name="Pursley I."/>
            <person name="Horton D.L."/>
            <person name="Alikhan N.F."/>
            <person name="Baker D."/>
            <person name="Gharbi K."/>
            <person name="Hall N."/>
            <person name="Watson M."/>
            <person name="Adriaenssens E.M."/>
            <person name="Foster-Nyarko E."/>
            <person name="Jarju S."/>
            <person name="Secka A."/>
            <person name="Antonio M."/>
            <person name="Oren A."/>
            <person name="Chaudhuri R.R."/>
            <person name="La Ragione R."/>
            <person name="Hildebrand F."/>
            <person name="Pallen M.J."/>
        </authorList>
    </citation>
    <scope>NUCLEOTIDE SEQUENCE</scope>
    <source>
        <strain evidence="3">4920</strain>
    </source>
</reference>
<evidence type="ECO:0000313" key="4">
    <source>
        <dbReference type="Proteomes" id="UP000886743"/>
    </source>
</evidence>
<dbReference type="NCBIfam" id="TIGR04272">
    <property type="entry name" value="cxxc_cxxc_Mbark"/>
    <property type="match status" value="1"/>
</dbReference>
<evidence type="ECO:0000259" key="1">
    <source>
        <dbReference type="Pfam" id="PF13451"/>
    </source>
</evidence>
<name>A0A9D1NG81_9FIRM</name>
<dbReference type="Pfam" id="PF23477">
    <property type="entry name" value="zf_Tbcl_2"/>
    <property type="match status" value="1"/>
</dbReference>
<gene>
    <name evidence="3" type="ORF">IAC74_03320</name>
</gene>
<feature type="domain" description="Probable zinc-binding" evidence="1">
    <location>
        <begin position="3"/>
        <end position="47"/>
    </location>
</feature>
<accession>A0A9D1NG81</accession>
<dbReference type="EMBL" id="DVOF01000095">
    <property type="protein sequence ID" value="HIV02579.1"/>
    <property type="molecule type" value="Genomic_DNA"/>
</dbReference>